<dbReference type="EMBL" id="BJYU01000207">
    <property type="protein sequence ID" value="GEO18551.1"/>
    <property type="molecule type" value="Genomic_DNA"/>
</dbReference>
<evidence type="ECO:0000256" key="3">
    <source>
        <dbReference type="ARBA" id="ARBA00038209"/>
    </source>
</evidence>
<evidence type="ECO:0000259" key="6">
    <source>
        <dbReference type="Pfam" id="PF02350"/>
    </source>
</evidence>
<dbReference type="InterPro" id="IPR029767">
    <property type="entry name" value="WecB-like"/>
</dbReference>
<dbReference type="Pfam" id="PF02350">
    <property type="entry name" value="Epimerase_2"/>
    <property type="match status" value="1"/>
</dbReference>
<comment type="catalytic activity">
    <reaction evidence="2">
        <text>UDP-N-acetyl-alpha-D-glucosamine = UDP-N-acetyl-alpha-D-mannosamine</text>
        <dbReference type="Rhea" id="RHEA:17213"/>
        <dbReference type="ChEBI" id="CHEBI:57705"/>
        <dbReference type="ChEBI" id="CHEBI:68623"/>
        <dbReference type="EC" id="5.1.3.14"/>
    </reaction>
</comment>
<reference evidence="7 8" key="1">
    <citation type="submission" date="2019-07" db="EMBL/GenBank/DDBJ databases">
        <title>Whole genome shotgun sequence of Microvirga aerophila NBRC 106136.</title>
        <authorList>
            <person name="Hosoyama A."/>
            <person name="Uohara A."/>
            <person name="Ohji S."/>
            <person name="Ichikawa N."/>
        </authorList>
    </citation>
    <scope>NUCLEOTIDE SEQUENCE [LARGE SCALE GENOMIC DNA]</scope>
    <source>
        <strain evidence="7 8">NBRC 106136</strain>
    </source>
</reference>
<evidence type="ECO:0000313" key="8">
    <source>
        <dbReference type="Proteomes" id="UP000321085"/>
    </source>
</evidence>
<dbReference type="EC" id="5.1.3.14" evidence="4"/>
<dbReference type="CDD" id="cd03786">
    <property type="entry name" value="GTB_UDP-GlcNAc_2-Epimerase"/>
    <property type="match status" value="1"/>
</dbReference>
<keyword evidence="1 5" id="KW-0413">Isomerase</keyword>
<accession>A0A512C2Y6</accession>
<dbReference type="PANTHER" id="PTHR43174">
    <property type="entry name" value="UDP-N-ACETYLGLUCOSAMINE 2-EPIMERASE"/>
    <property type="match status" value="1"/>
</dbReference>
<organism evidence="7 8">
    <name type="scientific">Microvirga aerophila</name>
    <dbReference type="NCBI Taxonomy" id="670291"/>
    <lineage>
        <taxon>Bacteria</taxon>
        <taxon>Pseudomonadati</taxon>
        <taxon>Pseudomonadota</taxon>
        <taxon>Alphaproteobacteria</taxon>
        <taxon>Hyphomicrobiales</taxon>
        <taxon>Methylobacteriaceae</taxon>
        <taxon>Microvirga</taxon>
    </lineage>
</organism>
<sequence length="357" mass="39888">MAPVVQALQSCDDVDVVVCSTGQHREMLKPVVKLFKIPVHRDLEVMVPGQDLNALFAHTVLRIGELYKDIRPDRILVHGDTTTASASSLAAFHQRIPVGHVEAGLRTLRMDEPWPEELNRRLVDLVADQLYAPTEASAENLAAERLGPKRIVVTGNTVIDALLQVTKLIECGGRLRAALDRRYQYLNRNKKLLLITGHRRENFGDGFENICHSIATLGRRHDVQVIYPVHLNPNVQKPVRHLLQDISSVFLIDPIGYLDFVYLMQRAYLILSDSGGVQEEAPSLGKRVLVMRNVTERPEAVRAGTVEMVGTDRNIIVSRACQYLDSPKLLEATSGIQNPYGDGRAAQRIVHEILRVS</sequence>
<name>A0A512C2Y6_9HYPH</name>
<evidence type="ECO:0000256" key="5">
    <source>
        <dbReference type="RuleBase" id="RU003513"/>
    </source>
</evidence>
<protein>
    <recommendedName>
        <fullName evidence="4">UDP-N-acetylglucosamine 2-epimerase (non-hydrolyzing)</fullName>
        <ecNumber evidence="4">5.1.3.14</ecNumber>
    </recommendedName>
</protein>
<evidence type="ECO:0000313" key="7">
    <source>
        <dbReference type="EMBL" id="GEO18551.1"/>
    </source>
</evidence>
<dbReference type="GO" id="GO:0008761">
    <property type="term" value="F:UDP-N-acetylglucosamine 2-epimerase activity"/>
    <property type="evidence" value="ECO:0007669"/>
    <property type="project" value="UniProtKB-EC"/>
</dbReference>
<evidence type="ECO:0000256" key="2">
    <source>
        <dbReference type="ARBA" id="ARBA00036080"/>
    </source>
</evidence>
<comment type="similarity">
    <text evidence="3 5">Belongs to the UDP-N-acetylglucosamine 2-epimerase family.</text>
</comment>
<keyword evidence="8" id="KW-1185">Reference proteome</keyword>
<dbReference type="NCBIfam" id="TIGR00236">
    <property type="entry name" value="wecB"/>
    <property type="match status" value="1"/>
</dbReference>
<evidence type="ECO:0000256" key="1">
    <source>
        <dbReference type="ARBA" id="ARBA00023235"/>
    </source>
</evidence>
<dbReference type="InterPro" id="IPR003331">
    <property type="entry name" value="UDP_GlcNAc_Epimerase_2_dom"/>
</dbReference>
<gene>
    <name evidence="7" type="ORF">MAE02_62470</name>
</gene>
<dbReference type="Proteomes" id="UP000321085">
    <property type="component" value="Unassembled WGS sequence"/>
</dbReference>
<dbReference type="SUPFAM" id="SSF53756">
    <property type="entry name" value="UDP-Glycosyltransferase/glycogen phosphorylase"/>
    <property type="match status" value="1"/>
</dbReference>
<evidence type="ECO:0000256" key="4">
    <source>
        <dbReference type="ARBA" id="ARBA00038858"/>
    </source>
</evidence>
<dbReference type="Gene3D" id="3.40.50.2000">
    <property type="entry name" value="Glycogen Phosphorylase B"/>
    <property type="match status" value="2"/>
</dbReference>
<dbReference type="PANTHER" id="PTHR43174:SF2">
    <property type="entry name" value="UDP-N-ACETYLGLUCOSAMINE 2-EPIMERASE"/>
    <property type="match status" value="1"/>
</dbReference>
<feature type="domain" description="UDP-N-acetylglucosamine 2-epimerase" evidence="6">
    <location>
        <begin position="7"/>
        <end position="353"/>
    </location>
</feature>
<dbReference type="AlphaFoldDB" id="A0A512C2Y6"/>
<comment type="caution">
    <text evidence="7">The sequence shown here is derived from an EMBL/GenBank/DDBJ whole genome shotgun (WGS) entry which is preliminary data.</text>
</comment>
<proteinExistence type="inferred from homology"/>